<dbReference type="GeneID" id="14883484"/>
<dbReference type="VEuPathDB" id="AmoebaDB:EIN_169080"/>
<evidence type="ECO:0000313" key="2">
    <source>
        <dbReference type="Proteomes" id="UP000014680"/>
    </source>
</evidence>
<organism evidence="1 2">
    <name type="scientific">Entamoeba invadens IP1</name>
    <dbReference type="NCBI Taxonomy" id="370355"/>
    <lineage>
        <taxon>Eukaryota</taxon>
        <taxon>Amoebozoa</taxon>
        <taxon>Evosea</taxon>
        <taxon>Archamoebae</taxon>
        <taxon>Mastigamoebida</taxon>
        <taxon>Entamoebidae</taxon>
        <taxon>Entamoeba</taxon>
    </lineage>
</organism>
<dbReference type="OMA" id="MKVINQM"/>
<dbReference type="OrthoDB" id="26264at2759"/>
<sequence>MSLMQIVEPTQYKREVHRKTSEFQCLYSFKENRNYQSQQEGVFLYLLSQLFTFEVHTPNKRCMVTLPFLRLDTVTFSKEDVVWVSDFVQKRISERIKIEMENGISEKTALRRCENYKISETLHFLMDVLSMYGYFFQTRTTTGKKGMTKVDVCFRVFKNGKILYDQKQIEDIGEKVNQLIVEMKPETGKVVVDKNTFSSVVKQ</sequence>
<dbReference type="KEGG" id="eiv:EIN_169080"/>
<accession>A0A0A1U0T1</accession>
<dbReference type="Proteomes" id="UP000014680">
    <property type="component" value="Unassembled WGS sequence"/>
</dbReference>
<dbReference type="EMBL" id="KB207112">
    <property type="protein sequence ID" value="ELP84493.1"/>
    <property type="molecule type" value="Genomic_DNA"/>
</dbReference>
<dbReference type="RefSeq" id="XP_004183839.1">
    <property type="nucleotide sequence ID" value="XM_004183791.1"/>
</dbReference>
<evidence type="ECO:0000313" key="1">
    <source>
        <dbReference type="EMBL" id="ELP84493.1"/>
    </source>
</evidence>
<protein>
    <submittedName>
        <fullName evidence="1">Uncharacterized protein</fullName>
    </submittedName>
</protein>
<reference evidence="1 2" key="1">
    <citation type="submission" date="2012-10" db="EMBL/GenBank/DDBJ databases">
        <authorList>
            <person name="Zafar N."/>
            <person name="Inman J."/>
            <person name="Hall N."/>
            <person name="Lorenzi H."/>
            <person name="Caler E."/>
        </authorList>
    </citation>
    <scope>NUCLEOTIDE SEQUENCE [LARGE SCALE GENOMIC DNA]</scope>
    <source>
        <strain evidence="1 2">IP1</strain>
    </source>
</reference>
<gene>
    <name evidence="1" type="ORF">EIN_169080</name>
</gene>
<proteinExistence type="predicted"/>
<name>A0A0A1U0T1_ENTIV</name>
<keyword evidence="2" id="KW-1185">Reference proteome</keyword>
<dbReference type="AlphaFoldDB" id="A0A0A1U0T1"/>